<gene>
    <name evidence="3" type="ORF">LUZ63_002594</name>
</gene>
<dbReference type="CDD" id="cd03784">
    <property type="entry name" value="GT1_Gtf-like"/>
    <property type="match status" value="1"/>
</dbReference>
<dbReference type="AlphaFoldDB" id="A0A9Q0CZK6"/>
<reference evidence="3" key="1">
    <citation type="journal article" date="2022" name="Cell">
        <title>Repeat-based holocentromeres influence genome architecture and karyotype evolution.</title>
        <authorList>
            <person name="Hofstatter P.G."/>
            <person name="Thangavel G."/>
            <person name="Lux T."/>
            <person name="Neumann P."/>
            <person name="Vondrak T."/>
            <person name="Novak P."/>
            <person name="Zhang M."/>
            <person name="Costa L."/>
            <person name="Castellani M."/>
            <person name="Scott A."/>
            <person name="Toegelov H."/>
            <person name="Fuchs J."/>
            <person name="Mata-Sucre Y."/>
            <person name="Dias Y."/>
            <person name="Vanzela A.L.L."/>
            <person name="Huettel B."/>
            <person name="Almeida C.C.S."/>
            <person name="Simkova H."/>
            <person name="Souza G."/>
            <person name="Pedrosa-Harand A."/>
            <person name="Macas J."/>
            <person name="Mayer K.F.X."/>
            <person name="Houben A."/>
            <person name="Marques A."/>
        </authorList>
    </citation>
    <scope>NUCLEOTIDE SEQUENCE</scope>
    <source>
        <strain evidence="3">RhyBre1mFocal</strain>
    </source>
</reference>
<accession>A0A9Q0CZK6</accession>
<evidence type="ECO:0000313" key="4">
    <source>
        <dbReference type="Proteomes" id="UP001151287"/>
    </source>
</evidence>
<dbReference type="PANTHER" id="PTHR48047">
    <property type="entry name" value="GLYCOSYLTRANSFERASE"/>
    <property type="match status" value="1"/>
</dbReference>
<evidence type="ECO:0000256" key="2">
    <source>
        <dbReference type="ARBA" id="ARBA00022679"/>
    </source>
</evidence>
<dbReference type="Proteomes" id="UP001151287">
    <property type="component" value="Unassembled WGS sequence"/>
</dbReference>
<evidence type="ECO:0000313" key="3">
    <source>
        <dbReference type="EMBL" id="KAJ1702815.1"/>
    </source>
</evidence>
<comment type="caution">
    <text evidence="3">The sequence shown here is derived from an EMBL/GenBank/DDBJ whole genome shotgun (WGS) entry which is preliminary data.</text>
</comment>
<dbReference type="PANTHER" id="PTHR48047:SF28">
    <property type="entry name" value="F11M15.8 PROTEIN"/>
    <property type="match status" value="1"/>
</dbReference>
<dbReference type="SUPFAM" id="SSF53756">
    <property type="entry name" value="UDP-Glycosyltransferase/glycogen phosphorylase"/>
    <property type="match status" value="1"/>
</dbReference>
<protein>
    <submittedName>
        <fullName evidence="3">Uncharacterized protein</fullName>
    </submittedName>
</protein>
<evidence type="ECO:0000256" key="1">
    <source>
        <dbReference type="ARBA" id="ARBA00009995"/>
    </source>
</evidence>
<dbReference type="GO" id="GO:0035251">
    <property type="term" value="F:UDP-glucosyltransferase activity"/>
    <property type="evidence" value="ECO:0007669"/>
    <property type="project" value="TreeGrafter"/>
</dbReference>
<name>A0A9Q0CZK6_9POAL</name>
<sequence length="501" mass="54671">MNPTKHKHQSVINDRIIISSSLTATVHDRSHSQLFPMATSNPTKHILVIPFPAQGHLLPLLDLVHLLSMRHGFSLSILVTPQNLPLIQPFLSSTPTASPLLFPLPSHPSIPSGIEHSRHLPPHIHPALLSLPLSLLKPQILSWAKSIPNPISLLISDSFLGWTESLSREIGVPRVYFACTGAFGTAVIDYVYLHVPKKSNELIQLDSLPSSPSFPFSELPQIFRCYKPGDPDWEFIRESILANFSSWGLFTNTFNALESEYISYLKNFYGHNRVWAVGPIQPTGPPTSRGGNSSVSSVELEKWFDTCPPKSVVYVCFGSQYSPSVSQACAIASALELSGVRFIWGLGGLSSVIPEGFEEKTKGKGLVIRGWAPQVEILHHPAVGSFLTHSGWNSVLEGVMAGVALLTWPMKAEQFVNAKLLVEEVGIAAKAASGSDAVPEVEELAKVFAESVRMRTGSLIAMQEKAVEMQREAVAAVKEGGSSHKDILDFIDAVYLLGINK</sequence>
<dbReference type="Gene3D" id="3.40.50.2000">
    <property type="entry name" value="Glycogen Phosphorylase B"/>
    <property type="match status" value="2"/>
</dbReference>
<dbReference type="InterPro" id="IPR002213">
    <property type="entry name" value="UDP_glucos_trans"/>
</dbReference>
<dbReference type="FunFam" id="3.40.50.2000:FF:000056">
    <property type="entry name" value="Glycosyltransferase"/>
    <property type="match status" value="1"/>
</dbReference>
<keyword evidence="4" id="KW-1185">Reference proteome</keyword>
<dbReference type="OrthoDB" id="5835829at2759"/>
<dbReference type="EMBL" id="JAMQYH010000001">
    <property type="protein sequence ID" value="KAJ1702815.1"/>
    <property type="molecule type" value="Genomic_DNA"/>
</dbReference>
<dbReference type="Pfam" id="PF00201">
    <property type="entry name" value="UDPGT"/>
    <property type="match status" value="1"/>
</dbReference>
<comment type="similarity">
    <text evidence="1">Belongs to the UDP-glycosyltransferase family.</text>
</comment>
<organism evidence="3 4">
    <name type="scientific">Rhynchospora breviuscula</name>
    <dbReference type="NCBI Taxonomy" id="2022672"/>
    <lineage>
        <taxon>Eukaryota</taxon>
        <taxon>Viridiplantae</taxon>
        <taxon>Streptophyta</taxon>
        <taxon>Embryophyta</taxon>
        <taxon>Tracheophyta</taxon>
        <taxon>Spermatophyta</taxon>
        <taxon>Magnoliopsida</taxon>
        <taxon>Liliopsida</taxon>
        <taxon>Poales</taxon>
        <taxon>Cyperaceae</taxon>
        <taxon>Cyperoideae</taxon>
        <taxon>Rhynchosporeae</taxon>
        <taxon>Rhynchospora</taxon>
    </lineage>
</organism>
<proteinExistence type="inferred from homology"/>
<keyword evidence="2" id="KW-0808">Transferase</keyword>